<dbReference type="NCBIfam" id="NF008673">
    <property type="entry name" value="PRK11678.1"/>
    <property type="match status" value="1"/>
</dbReference>
<keyword evidence="3" id="KW-0067">ATP-binding</keyword>
<accession>A0ABV8CL62</accession>
<dbReference type="Gene3D" id="3.90.640.10">
    <property type="entry name" value="Actin, Chain A, domain 4"/>
    <property type="match status" value="2"/>
</dbReference>
<dbReference type="Proteomes" id="UP001595692">
    <property type="component" value="Unassembled WGS sequence"/>
</dbReference>
<comment type="similarity">
    <text evidence="1">Belongs to the heat shock protein 70 family.</text>
</comment>
<dbReference type="EMBL" id="JBHSAF010000002">
    <property type="protein sequence ID" value="MFC3912649.1"/>
    <property type="molecule type" value="Genomic_DNA"/>
</dbReference>
<evidence type="ECO:0000313" key="4">
    <source>
        <dbReference type="EMBL" id="MFC3912649.1"/>
    </source>
</evidence>
<dbReference type="InterPro" id="IPR013126">
    <property type="entry name" value="Hsp_70_fam"/>
</dbReference>
<proteinExistence type="inferred from homology"/>
<keyword evidence="5" id="KW-1185">Reference proteome</keyword>
<evidence type="ECO:0000256" key="2">
    <source>
        <dbReference type="ARBA" id="ARBA00022741"/>
    </source>
</evidence>
<comment type="caution">
    <text evidence="4">The sequence shown here is derived from an EMBL/GenBank/DDBJ whole genome shotgun (WGS) entry which is preliminary data.</text>
</comment>
<evidence type="ECO:0000256" key="1">
    <source>
        <dbReference type="ARBA" id="ARBA00007381"/>
    </source>
</evidence>
<dbReference type="Gene3D" id="3.30.420.40">
    <property type="match status" value="3"/>
</dbReference>
<organism evidence="4 5">
    <name type="scientific">Pseudaeromonas sharmana</name>
    <dbReference type="NCBI Taxonomy" id="328412"/>
    <lineage>
        <taxon>Bacteria</taxon>
        <taxon>Pseudomonadati</taxon>
        <taxon>Pseudomonadota</taxon>
        <taxon>Gammaproteobacteria</taxon>
        <taxon>Aeromonadales</taxon>
        <taxon>Aeromonadaceae</taxon>
        <taxon>Pseudaeromonas</taxon>
    </lineage>
</organism>
<sequence>MYIGFDYGTSNCAAAVMEQGRVRRLPLDGQDPYLTSTLYAPHRDAIPLLLANALDEPQRQRYLQQHAGALAKAQRARRELEEEGLPFRCLLGKAATEQYLLEPEEGYYLKSPKSFLGATGLSTPQLTLFRDLVAIMMLHIRRAAENALQREVKQAVIGQPVNFQGLRGDDSNRQARALLVQAAELAGFAEIQFQYEPIAAGLEYESTLRQEQTVLVIDIGGGTTDCSVLRMGPGRRGAPERDADLLAHTGMRLGGNDLDIRLAVLGLMPLCGLDGINQRGLPMPHSLFWDAMSINDLQAQSRFFADATGRQLQTLLREVRQPEQLSRLAWIRQHRQTHHMVWEAEQMKMQLSEQTVCRRTLLLHQQALEVDVSQLQMAAMLAPLLEKIGSLADDAIHDAATQPDVIFLTGGSARSPLIRDVLAARYPSIPLVTGDHAGSVIAGLARWAEHCFA</sequence>
<dbReference type="SUPFAM" id="SSF53067">
    <property type="entry name" value="Actin-like ATPase domain"/>
    <property type="match status" value="2"/>
</dbReference>
<gene>
    <name evidence="4" type="primary">yegD</name>
    <name evidence="4" type="ORF">ACFOSS_04075</name>
</gene>
<dbReference type="PANTHER" id="PTHR19375">
    <property type="entry name" value="HEAT SHOCK PROTEIN 70KDA"/>
    <property type="match status" value="1"/>
</dbReference>
<dbReference type="InterPro" id="IPR043129">
    <property type="entry name" value="ATPase_NBD"/>
</dbReference>
<dbReference type="PROSITE" id="PS00329">
    <property type="entry name" value="HSP70_2"/>
    <property type="match status" value="1"/>
</dbReference>
<keyword evidence="2" id="KW-0547">Nucleotide-binding</keyword>
<reference evidence="5" key="1">
    <citation type="journal article" date="2019" name="Int. J. Syst. Evol. Microbiol.">
        <title>The Global Catalogue of Microorganisms (GCM) 10K type strain sequencing project: providing services to taxonomists for standard genome sequencing and annotation.</title>
        <authorList>
            <consortium name="The Broad Institute Genomics Platform"/>
            <consortium name="The Broad Institute Genome Sequencing Center for Infectious Disease"/>
            <person name="Wu L."/>
            <person name="Ma J."/>
        </authorList>
    </citation>
    <scope>NUCLEOTIDE SEQUENCE [LARGE SCALE GENOMIC DNA]</scope>
    <source>
        <strain evidence="5">CCUG 54939</strain>
    </source>
</reference>
<dbReference type="InterPro" id="IPR018181">
    <property type="entry name" value="Heat_shock_70_CS"/>
</dbReference>
<evidence type="ECO:0000313" key="5">
    <source>
        <dbReference type="Proteomes" id="UP001595692"/>
    </source>
</evidence>
<evidence type="ECO:0000256" key="3">
    <source>
        <dbReference type="ARBA" id="ARBA00022840"/>
    </source>
</evidence>
<protein>
    <submittedName>
        <fullName evidence="4">Molecular chaperone</fullName>
    </submittedName>
</protein>
<name>A0ABV8CL62_9GAMM</name>
<dbReference type="RefSeq" id="WP_377150786.1">
    <property type="nucleotide sequence ID" value="NZ_JBHSAF010000002.1"/>
</dbReference>
<dbReference type="Pfam" id="PF00012">
    <property type="entry name" value="HSP70"/>
    <property type="match status" value="1"/>
</dbReference>